<feature type="region of interest" description="Disordered" evidence="1">
    <location>
        <begin position="1053"/>
        <end position="1073"/>
    </location>
</feature>
<feature type="compositionally biased region" description="Basic and acidic residues" evidence="1">
    <location>
        <begin position="415"/>
        <end position="431"/>
    </location>
</feature>
<dbReference type="Proteomes" id="UP001549920">
    <property type="component" value="Unassembled WGS sequence"/>
</dbReference>
<gene>
    <name evidence="2" type="ORF">ABMA27_013926</name>
</gene>
<feature type="region of interest" description="Disordered" evidence="1">
    <location>
        <begin position="866"/>
        <end position="897"/>
    </location>
</feature>
<sequence>MEQTSKARTPSRCREWERQRRNKFNEAISKLGEVVKEINRADDSSGKDTENVQYPKIEIVQKAILCLTNCAQEKTKLKAEILALHVQLDAVTNKKCITKDASTQVYLSIGKKTQNGKHVKLMMLQKSRANALKEKAVTTNPKVTVSPTVTTNVIVNTKKDNKKVAPVTVHNLPKLLPRTIDKKATENTIVVLPAAPYLFPQRSLLFPTAPPAIVLVDPNLQTLNKHTVPIVTRNNGDITKTTMVNILPISAYSRPLSATKTKKNSVKLKKDASKRPNKIVKIVKVTEPEVIEQVTEEKAPNQCNIEKVEKTDSKEKCLNSMQLDKEAAKDNKVPDATIPTTDKEKISISTSNKSEIIASTNSNNIVKCLEGKRKEIIETSKTKVETVNVKTSAVPSSTNIVKTTNDIQTPIENSKFNKESSKKEALSEDKDKENKLPAILDTALCDTTVDAGNARLELAEEFLAASPTAAFLMSFPLVSGNRADSPAEEPQSTLQTNNSKESNNQRRNEIPSQTHYFEKPNNNDAKIKSSTKSHAPTSGPILPKPNDPNKYAGSNLIAKPVESKTTNATTSISTASNENPFLNLSMPSLISTSCTISDSNFGLDFDCNISKSIQNQSSNYVSNGNFFYKSDPFSSVKNTIYSTSSISSSHDFNSLGLYPCAMEKYTSKNKPDYSNVEENLMKIGSSRLTYDIDLGWSHKSFDFVNCTTSSNTFVKDNILTTVSAPYSSTYNPFNPEFHVPLVSNSSKKDIATTSTKTSTSFVDTITSFYSQPTNLWTEDVPFYSNSNVSKSVPHKNQNYLAMENLQTNTHTKASDKHFEAKRTTGIGVDNVLKTTNVTVEPQISEKFTKKSPTKMHINWMTSEIRPMESNCNSGPIESKDSHKSAYSQITQPTKKQDHNESYFPISMHNFVTQPVQEEFQVWPSARPVGPTEISIEPPPINLPTLVGDLALGPHDRKKGADINRALTQDIQNCGNFLSVTQLMNRSSDNMPSRYQVPNIEAPKGNSNKQSSATYFPNDINRKTMASRIENQVPQPFYGFNDAKVGNTYESMGQFSQSKNKTVKPDKTSKTQKNNYSAESLIRGGGCTQKMQDNGNSKFLMQKYNDFNTQDNSVAQVSHFPPILDYTDNSYASQQFSGTTLYNTTTNTISNSFYSNFMPGSSNIMSTMSSNYTGGPFTSEFIDYNQADCNYTNHKYEELKMRNNPTVFPHDKVPSNYKSSRRESAAKHKLECSKKDSSKKYQSKRAKVQNDSEEWSDPSHVLWQNKAPSKRHANIMSEELTFPNYVGNQMPTQYQPEFFNSHLMPSNVQSVGHNVDRSISFPVTSRANFNLSTIFPEITMKVQ</sequence>
<dbReference type="CDD" id="cd00083">
    <property type="entry name" value="bHLH_SF"/>
    <property type="match status" value="1"/>
</dbReference>
<dbReference type="InterPro" id="IPR036638">
    <property type="entry name" value="HLH_DNA-bd_sf"/>
</dbReference>
<evidence type="ECO:0000256" key="1">
    <source>
        <dbReference type="SAM" id="MobiDB-lite"/>
    </source>
</evidence>
<dbReference type="Gene3D" id="4.10.280.10">
    <property type="entry name" value="Helix-loop-helix DNA-binding domain"/>
    <property type="match status" value="1"/>
</dbReference>
<reference evidence="2 3" key="1">
    <citation type="submission" date="2024-06" db="EMBL/GenBank/DDBJ databases">
        <title>A chromosome-level genome assembly of beet webworm, Loxostege sticticalis.</title>
        <authorList>
            <person name="Zhang Y."/>
        </authorList>
    </citation>
    <scope>NUCLEOTIDE SEQUENCE [LARGE SCALE GENOMIC DNA]</scope>
    <source>
        <strain evidence="2">AQ026</strain>
        <tissue evidence="2">Whole body</tissue>
    </source>
</reference>
<organism evidence="2 3">
    <name type="scientific">Loxostege sticticalis</name>
    <name type="common">Beet webworm moth</name>
    <dbReference type="NCBI Taxonomy" id="481309"/>
    <lineage>
        <taxon>Eukaryota</taxon>
        <taxon>Metazoa</taxon>
        <taxon>Ecdysozoa</taxon>
        <taxon>Arthropoda</taxon>
        <taxon>Hexapoda</taxon>
        <taxon>Insecta</taxon>
        <taxon>Pterygota</taxon>
        <taxon>Neoptera</taxon>
        <taxon>Endopterygota</taxon>
        <taxon>Lepidoptera</taxon>
        <taxon>Glossata</taxon>
        <taxon>Ditrysia</taxon>
        <taxon>Pyraloidea</taxon>
        <taxon>Crambidae</taxon>
        <taxon>Pyraustinae</taxon>
        <taxon>Loxostege</taxon>
    </lineage>
</organism>
<accession>A0ABR3IBZ5</accession>
<feature type="compositionally biased region" description="Polar residues" evidence="1">
    <location>
        <begin position="490"/>
        <end position="502"/>
    </location>
</feature>
<proteinExistence type="predicted"/>
<protein>
    <recommendedName>
        <fullName evidence="4">BHLH domain-containing protein</fullName>
    </recommendedName>
</protein>
<feature type="region of interest" description="Disordered" evidence="1">
    <location>
        <begin position="481"/>
        <end position="554"/>
    </location>
</feature>
<feature type="region of interest" description="Disordered" evidence="1">
    <location>
        <begin position="411"/>
        <end position="431"/>
    </location>
</feature>
<evidence type="ECO:0000313" key="3">
    <source>
        <dbReference type="Proteomes" id="UP001549920"/>
    </source>
</evidence>
<keyword evidence="3" id="KW-1185">Reference proteome</keyword>
<evidence type="ECO:0008006" key="4">
    <source>
        <dbReference type="Google" id="ProtNLM"/>
    </source>
</evidence>
<feature type="compositionally biased region" description="Polar residues" evidence="1">
    <location>
        <begin position="510"/>
        <end position="536"/>
    </location>
</feature>
<dbReference type="EMBL" id="JBEUOH010000005">
    <property type="protein sequence ID" value="KAL0893794.1"/>
    <property type="molecule type" value="Genomic_DNA"/>
</dbReference>
<name>A0ABR3IBZ5_LOXSC</name>
<comment type="caution">
    <text evidence="2">The sequence shown here is derived from an EMBL/GenBank/DDBJ whole genome shotgun (WGS) entry which is preliminary data.</text>
</comment>
<dbReference type="SUPFAM" id="SSF47459">
    <property type="entry name" value="HLH, helix-loop-helix DNA-binding domain"/>
    <property type="match status" value="1"/>
</dbReference>
<feature type="compositionally biased region" description="Polar residues" evidence="1">
    <location>
        <begin position="884"/>
        <end position="893"/>
    </location>
</feature>
<feature type="compositionally biased region" description="Basic and acidic residues" evidence="1">
    <location>
        <begin position="1219"/>
        <end position="1238"/>
    </location>
</feature>
<feature type="region of interest" description="Disordered" evidence="1">
    <location>
        <begin position="1202"/>
        <end position="1255"/>
    </location>
</feature>
<evidence type="ECO:0000313" key="2">
    <source>
        <dbReference type="EMBL" id="KAL0893794.1"/>
    </source>
</evidence>